<dbReference type="EMBL" id="WHNY01000067">
    <property type="protein sequence ID" value="NOU67400.1"/>
    <property type="molecule type" value="Genomic_DNA"/>
</dbReference>
<name>A0ABX1XHS4_9BACL</name>
<comment type="caution">
    <text evidence="1">The sequence shown here is derived from an EMBL/GenBank/DDBJ whole genome shotgun (WGS) entry which is preliminary data.</text>
</comment>
<proteinExistence type="predicted"/>
<dbReference type="Proteomes" id="UP000653578">
    <property type="component" value="Unassembled WGS sequence"/>
</dbReference>
<evidence type="ECO:0000313" key="1">
    <source>
        <dbReference type="EMBL" id="NOU67400.1"/>
    </source>
</evidence>
<organism evidence="1 2">
    <name type="scientific">Paenibacillus plantarum</name>
    <dbReference type="NCBI Taxonomy" id="2654975"/>
    <lineage>
        <taxon>Bacteria</taxon>
        <taxon>Bacillati</taxon>
        <taxon>Bacillota</taxon>
        <taxon>Bacilli</taxon>
        <taxon>Bacillales</taxon>
        <taxon>Paenibacillaceae</taxon>
        <taxon>Paenibacillus</taxon>
    </lineage>
</organism>
<keyword evidence="2" id="KW-1185">Reference proteome</keyword>
<sequence>MSHKKVFLTSSTFHVPDQNPNGLENDRLVITLTNSNEKTREAHVKVYYYDVLNTGFTSTPFQYQSQKILLVDFGKVIVNPNTSLHLETQLLASNRMYLRITAKGDFKTDDSRASLGKLEISSVAGHGNTLLETTVEEFFPGLDSADPVTFFRFSDYMAHD</sequence>
<reference evidence="1 2" key="1">
    <citation type="submission" date="2019-10" db="EMBL/GenBank/DDBJ databases">
        <title>Description of Paenibacillus humi sp. nov.</title>
        <authorList>
            <person name="Carlier A."/>
            <person name="Qi S."/>
        </authorList>
    </citation>
    <scope>NUCLEOTIDE SEQUENCE [LARGE SCALE GENOMIC DNA]</scope>
    <source>
        <strain evidence="1 2">LMG 31461</strain>
    </source>
</reference>
<protein>
    <submittedName>
        <fullName evidence="1">Uncharacterized protein</fullName>
    </submittedName>
</protein>
<accession>A0ABX1XHS4</accession>
<gene>
    <name evidence="1" type="ORF">GC096_25475</name>
</gene>
<evidence type="ECO:0000313" key="2">
    <source>
        <dbReference type="Proteomes" id="UP000653578"/>
    </source>
</evidence>
<dbReference type="RefSeq" id="WP_171634120.1">
    <property type="nucleotide sequence ID" value="NZ_WHNY01000067.1"/>
</dbReference>